<dbReference type="GO" id="GO:0032259">
    <property type="term" value="P:methylation"/>
    <property type="evidence" value="ECO:0007669"/>
    <property type="project" value="UniProtKB-KW"/>
</dbReference>
<keyword evidence="12" id="KW-0489">Methyltransferase</keyword>
<sequence>MNSESKKCCSKDQVETGKEQTNDEQNTIESVKDYYSNVLKTNKDLKTSACCAKDTIPENVKAIMKDIHPEVLSKFYGCGSPVPPVLKGKVVLDLGSGSGRDCFILSKLVGPEGKVIGVDMTDEQLEVANSHITYHMERFGYDKPNVIFKKGYIEELQAAGIEDESVDVVISNCVLNLSANKRKAFSEIFRVLKPGGELYFSDVFSDRRIPETLIKDPVLFGECLSGALYIEDFRRLLTSLGYPDYRILSKQKIELRNSEIKQKVGMIDFYSITLRTFKLPFEDRCENYGQLAIYKGTIEEAPDSFVLDDHHEFKVNESIPVCSNTAAMLQKTRYAEHFNIIGDTTLHYGIFSCSPKSDKLDSNCC</sequence>
<comment type="catalytic activity">
    <reaction evidence="8">
        <text>arsenic triglutathione + 3 [thioredoxin]-dithiol + 3 S-adenosyl-L-methionine = trimethylarsine + 3 [thioredoxin]-disulfide + 3 glutathione + 3 S-adenosyl-L-homocysteine + 3 H(+)</text>
        <dbReference type="Rhea" id="RHEA:69432"/>
        <dbReference type="Rhea" id="RHEA-COMP:10698"/>
        <dbReference type="Rhea" id="RHEA-COMP:10700"/>
        <dbReference type="ChEBI" id="CHEBI:15378"/>
        <dbReference type="ChEBI" id="CHEBI:27130"/>
        <dbReference type="ChEBI" id="CHEBI:29950"/>
        <dbReference type="ChEBI" id="CHEBI:50058"/>
        <dbReference type="ChEBI" id="CHEBI:57856"/>
        <dbReference type="ChEBI" id="CHEBI:57925"/>
        <dbReference type="ChEBI" id="CHEBI:59789"/>
        <dbReference type="ChEBI" id="CHEBI:183640"/>
        <dbReference type="EC" id="2.1.1.137"/>
    </reaction>
</comment>
<dbReference type="Gene3D" id="3.40.50.150">
    <property type="entry name" value="Vaccinia Virus protein VP39"/>
    <property type="match status" value="1"/>
</dbReference>
<dbReference type="Proteomes" id="UP000615446">
    <property type="component" value="Unassembled WGS sequence"/>
</dbReference>
<comment type="caution">
    <text evidence="11">The sequence shown here is derived from an EMBL/GenBank/DDBJ whole genome shotgun (WGS) entry which is preliminary data.</text>
</comment>
<dbReference type="Pfam" id="PF13847">
    <property type="entry name" value="Methyltransf_31"/>
    <property type="match status" value="1"/>
</dbReference>
<evidence type="ECO:0000313" key="12">
    <source>
        <dbReference type="EMBL" id="GES82174.1"/>
    </source>
</evidence>
<evidence type="ECO:0000256" key="9">
    <source>
        <dbReference type="SAM" id="MobiDB-lite"/>
    </source>
</evidence>
<organism evidence="11 13">
    <name type="scientific">Rhizophagus clarus</name>
    <dbReference type="NCBI Taxonomy" id="94130"/>
    <lineage>
        <taxon>Eukaryota</taxon>
        <taxon>Fungi</taxon>
        <taxon>Fungi incertae sedis</taxon>
        <taxon>Mucoromycota</taxon>
        <taxon>Glomeromycotina</taxon>
        <taxon>Glomeromycetes</taxon>
        <taxon>Glomerales</taxon>
        <taxon>Glomeraceae</taxon>
        <taxon>Rhizophagus</taxon>
    </lineage>
</organism>
<gene>
    <name evidence="12" type="ORF">RCL2_000939900</name>
    <name evidence="11" type="ORF">RclHR1_00060042</name>
</gene>
<feature type="domain" description="Methyltransferase" evidence="10">
    <location>
        <begin position="87"/>
        <end position="238"/>
    </location>
</feature>
<comment type="catalytic activity">
    <reaction evidence="6">
        <text>arsenic triglutathione + [thioredoxin]-dithiol + S-adenosyl-L-methionine + 2 H2O = methylarsonous acid + [thioredoxin]-disulfide + 3 glutathione + S-adenosyl-L-homocysteine + H(+)</text>
        <dbReference type="Rhea" id="RHEA:69460"/>
        <dbReference type="Rhea" id="RHEA-COMP:10698"/>
        <dbReference type="Rhea" id="RHEA-COMP:10700"/>
        <dbReference type="ChEBI" id="CHEBI:15377"/>
        <dbReference type="ChEBI" id="CHEBI:15378"/>
        <dbReference type="ChEBI" id="CHEBI:17826"/>
        <dbReference type="ChEBI" id="CHEBI:29950"/>
        <dbReference type="ChEBI" id="CHEBI:50058"/>
        <dbReference type="ChEBI" id="CHEBI:57856"/>
        <dbReference type="ChEBI" id="CHEBI:57925"/>
        <dbReference type="ChEBI" id="CHEBI:59789"/>
        <dbReference type="ChEBI" id="CHEBI:183640"/>
        <dbReference type="EC" id="2.1.1.137"/>
    </reaction>
</comment>
<evidence type="ECO:0000256" key="8">
    <source>
        <dbReference type="ARBA" id="ARBA00048428"/>
    </source>
</evidence>
<comment type="catalytic activity">
    <reaction evidence="7">
        <text>arsenic triglutathione + 2 [thioredoxin]-dithiol + 2 S-adenosyl-L-methionine + H2O = dimethylarsinous acid + 2 [thioredoxin]-disulfide + 3 glutathione + 2 S-adenosyl-L-homocysteine + 2 H(+)</text>
        <dbReference type="Rhea" id="RHEA:69464"/>
        <dbReference type="Rhea" id="RHEA-COMP:10698"/>
        <dbReference type="Rhea" id="RHEA-COMP:10700"/>
        <dbReference type="ChEBI" id="CHEBI:15377"/>
        <dbReference type="ChEBI" id="CHEBI:15378"/>
        <dbReference type="ChEBI" id="CHEBI:23808"/>
        <dbReference type="ChEBI" id="CHEBI:29950"/>
        <dbReference type="ChEBI" id="CHEBI:50058"/>
        <dbReference type="ChEBI" id="CHEBI:57856"/>
        <dbReference type="ChEBI" id="CHEBI:57925"/>
        <dbReference type="ChEBI" id="CHEBI:59789"/>
        <dbReference type="ChEBI" id="CHEBI:183640"/>
        <dbReference type="EC" id="2.1.1.137"/>
    </reaction>
</comment>
<dbReference type="InterPro" id="IPR029063">
    <property type="entry name" value="SAM-dependent_MTases_sf"/>
</dbReference>
<reference evidence="12" key="2">
    <citation type="submission" date="2019-10" db="EMBL/GenBank/DDBJ databases">
        <title>Conservation and host-specific expression of non-tandemly repeated heterogenous ribosome RNA gene in arbuscular mycorrhizal fungi.</title>
        <authorList>
            <person name="Maeda T."/>
            <person name="Kobayashi Y."/>
            <person name="Nakagawa T."/>
            <person name="Ezawa T."/>
            <person name="Yamaguchi K."/>
            <person name="Bino T."/>
            <person name="Nishimoto Y."/>
            <person name="Shigenobu S."/>
            <person name="Kawaguchi M."/>
        </authorList>
    </citation>
    <scope>NUCLEOTIDE SEQUENCE</scope>
    <source>
        <strain evidence="12">HR1</strain>
    </source>
</reference>
<dbReference type="Proteomes" id="UP000247702">
    <property type="component" value="Unassembled WGS sequence"/>
</dbReference>
<keyword evidence="1 12" id="KW-0808">Transferase</keyword>
<dbReference type="AlphaFoldDB" id="A0A2Z6SHJ6"/>
<feature type="region of interest" description="Disordered" evidence="9">
    <location>
        <begin position="1"/>
        <end position="24"/>
    </location>
</feature>
<evidence type="ECO:0000256" key="5">
    <source>
        <dbReference type="ARBA" id="ARBA00034545"/>
    </source>
</evidence>
<dbReference type="GO" id="GO:0030791">
    <property type="term" value="F:arsenite methyltransferase activity"/>
    <property type="evidence" value="ECO:0007669"/>
    <property type="project" value="UniProtKB-EC"/>
</dbReference>
<dbReference type="InterPro" id="IPR026669">
    <property type="entry name" value="Arsenite_MeTrfase-like"/>
</dbReference>
<evidence type="ECO:0000313" key="13">
    <source>
        <dbReference type="Proteomes" id="UP000247702"/>
    </source>
</evidence>
<dbReference type="CDD" id="cd02440">
    <property type="entry name" value="AdoMet_MTases"/>
    <property type="match status" value="1"/>
</dbReference>
<dbReference type="EMBL" id="BLAL01000059">
    <property type="protein sequence ID" value="GES82174.1"/>
    <property type="molecule type" value="Genomic_DNA"/>
</dbReference>
<reference evidence="11 13" key="1">
    <citation type="submission" date="2017-11" db="EMBL/GenBank/DDBJ databases">
        <title>The genome of Rhizophagus clarus HR1 reveals common genetic basis of auxotrophy among arbuscular mycorrhizal fungi.</title>
        <authorList>
            <person name="Kobayashi Y."/>
        </authorList>
    </citation>
    <scope>NUCLEOTIDE SEQUENCE [LARGE SCALE GENOMIC DNA]</scope>
    <source>
        <strain evidence="11 13">HR1</strain>
    </source>
</reference>
<evidence type="ECO:0000256" key="7">
    <source>
        <dbReference type="ARBA" id="ARBA00047943"/>
    </source>
</evidence>
<dbReference type="PANTHER" id="PTHR43675:SF8">
    <property type="entry name" value="ARSENITE METHYLTRANSFERASE"/>
    <property type="match status" value="1"/>
</dbReference>
<accession>A0A2Z6SHJ6</accession>
<dbReference type="EC" id="2.1.1.137" evidence="4"/>
<evidence type="ECO:0000259" key="10">
    <source>
        <dbReference type="Pfam" id="PF13847"/>
    </source>
</evidence>
<evidence type="ECO:0000256" key="1">
    <source>
        <dbReference type="ARBA" id="ARBA00022679"/>
    </source>
</evidence>
<dbReference type="STRING" id="94130.A0A2Z6SHJ6"/>
<feature type="compositionally biased region" description="Basic and acidic residues" evidence="9">
    <location>
        <begin position="1"/>
        <end position="21"/>
    </location>
</feature>
<dbReference type="EMBL" id="BEXD01003981">
    <property type="protein sequence ID" value="GBC05029.1"/>
    <property type="molecule type" value="Genomic_DNA"/>
</dbReference>
<evidence type="ECO:0000256" key="3">
    <source>
        <dbReference type="ARBA" id="ARBA00034487"/>
    </source>
</evidence>
<dbReference type="PANTHER" id="PTHR43675">
    <property type="entry name" value="ARSENITE METHYLTRANSFERASE"/>
    <property type="match status" value="1"/>
</dbReference>
<proteinExistence type="inferred from homology"/>
<keyword evidence="13" id="KW-1185">Reference proteome</keyword>
<dbReference type="OrthoDB" id="8300214at2759"/>
<evidence type="ECO:0000256" key="4">
    <source>
        <dbReference type="ARBA" id="ARBA00034521"/>
    </source>
</evidence>
<keyword evidence="2" id="KW-0949">S-adenosyl-L-methionine</keyword>
<protein>
    <recommendedName>
        <fullName evidence="5">Arsenite methyltransferase</fullName>
        <ecNumber evidence="4">2.1.1.137</ecNumber>
    </recommendedName>
</protein>
<dbReference type="SUPFAM" id="SSF53335">
    <property type="entry name" value="S-adenosyl-L-methionine-dependent methyltransferases"/>
    <property type="match status" value="1"/>
</dbReference>
<evidence type="ECO:0000256" key="6">
    <source>
        <dbReference type="ARBA" id="ARBA00047941"/>
    </source>
</evidence>
<evidence type="ECO:0000313" key="11">
    <source>
        <dbReference type="EMBL" id="GBC05029.1"/>
    </source>
</evidence>
<evidence type="ECO:0000256" key="2">
    <source>
        <dbReference type="ARBA" id="ARBA00022691"/>
    </source>
</evidence>
<name>A0A2Z6SHJ6_9GLOM</name>
<comment type="similarity">
    <text evidence="3">Belongs to the methyltransferase superfamily. Arsenite methyltransferase family.</text>
</comment>
<dbReference type="Gene3D" id="3.40.5.100">
    <property type="match status" value="1"/>
</dbReference>
<dbReference type="InterPro" id="IPR025714">
    <property type="entry name" value="Methyltranfer_dom"/>
</dbReference>